<evidence type="ECO:0000313" key="2">
    <source>
        <dbReference type="EMBL" id="PKA63488.1"/>
    </source>
</evidence>
<proteinExistence type="predicted"/>
<keyword evidence="3" id="KW-1185">Reference proteome</keyword>
<reference evidence="2 3" key="1">
    <citation type="journal article" date="2017" name="Nature">
        <title>The Apostasia genome and the evolution of orchids.</title>
        <authorList>
            <person name="Zhang G.Q."/>
            <person name="Liu K.W."/>
            <person name="Li Z."/>
            <person name="Lohaus R."/>
            <person name="Hsiao Y.Y."/>
            <person name="Niu S.C."/>
            <person name="Wang J.Y."/>
            <person name="Lin Y.C."/>
            <person name="Xu Q."/>
            <person name="Chen L.J."/>
            <person name="Yoshida K."/>
            <person name="Fujiwara S."/>
            <person name="Wang Z.W."/>
            <person name="Zhang Y.Q."/>
            <person name="Mitsuda N."/>
            <person name="Wang M."/>
            <person name="Liu G.H."/>
            <person name="Pecoraro L."/>
            <person name="Huang H.X."/>
            <person name="Xiao X.J."/>
            <person name="Lin M."/>
            <person name="Wu X.Y."/>
            <person name="Wu W.L."/>
            <person name="Chen Y.Y."/>
            <person name="Chang S.B."/>
            <person name="Sakamoto S."/>
            <person name="Ohme-Takagi M."/>
            <person name="Yagi M."/>
            <person name="Zeng S.J."/>
            <person name="Shen C.Y."/>
            <person name="Yeh C.M."/>
            <person name="Luo Y.B."/>
            <person name="Tsai W.C."/>
            <person name="Van de Peer Y."/>
            <person name="Liu Z.J."/>
        </authorList>
    </citation>
    <scope>NUCLEOTIDE SEQUENCE [LARGE SCALE GENOMIC DNA]</scope>
    <source>
        <strain evidence="3">cv. Shenzhen</strain>
        <tissue evidence="2">Stem</tissue>
    </source>
</reference>
<protein>
    <submittedName>
        <fullName evidence="2">Uncharacterized protein</fullName>
    </submittedName>
</protein>
<dbReference type="EMBL" id="KZ451908">
    <property type="protein sequence ID" value="PKA63488.1"/>
    <property type="molecule type" value="Genomic_DNA"/>
</dbReference>
<accession>A0A2I0B6Q8</accession>
<feature type="region of interest" description="Disordered" evidence="1">
    <location>
        <begin position="33"/>
        <end position="53"/>
    </location>
</feature>
<gene>
    <name evidence="2" type="ORF">AXF42_Ash005383</name>
</gene>
<evidence type="ECO:0000313" key="3">
    <source>
        <dbReference type="Proteomes" id="UP000236161"/>
    </source>
</evidence>
<dbReference type="AlphaFoldDB" id="A0A2I0B6Q8"/>
<dbReference type="Proteomes" id="UP000236161">
    <property type="component" value="Unassembled WGS sequence"/>
</dbReference>
<organism evidence="2 3">
    <name type="scientific">Apostasia shenzhenica</name>
    <dbReference type="NCBI Taxonomy" id="1088818"/>
    <lineage>
        <taxon>Eukaryota</taxon>
        <taxon>Viridiplantae</taxon>
        <taxon>Streptophyta</taxon>
        <taxon>Embryophyta</taxon>
        <taxon>Tracheophyta</taxon>
        <taxon>Spermatophyta</taxon>
        <taxon>Magnoliopsida</taxon>
        <taxon>Liliopsida</taxon>
        <taxon>Asparagales</taxon>
        <taxon>Orchidaceae</taxon>
        <taxon>Apostasioideae</taxon>
        <taxon>Apostasia</taxon>
    </lineage>
</organism>
<name>A0A2I0B6Q8_9ASPA</name>
<evidence type="ECO:0000256" key="1">
    <source>
        <dbReference type="SAM" id="MobiDB-lite"/>
    </source>
</evidence>
<feature type="compositionally biased region" description="Polar residues" evidence="1">
    <location>
        <begin position="44"/>
        <end position="53"/>
    </location>
</feature>
<sequence length="53" mass="5847">MKILDNQPLVSHREIALQFNVFSDSVVKGRKLGGRIGLSPPTPTADQSCRQHC</sequence>